<protein>
    <recommendedName>
        <fullName evidence="1">RYYR-CCHC domain-containing protein</fullName>
    </recommendedName>
</protein>
<dbReference type="AlphaFoldDB" id="A0A915BQB9"/>
<feature type="domain" description="RYYR-CCHC" evidence="1">
    <location>
        <begin position="77"/>
        <end position="151"/>
    </location>
</feature>
<sequence>GNKYPQLFVVRSPLARVRSSTSALGCLSPSLWRCFEGVLEEKHRLRRSDMRANSQNVVVKEEQTRASRKRFFERGNALSSRHNKTLLTIEEGDGLREYALMRTSRNGRKSFYRCNKCVARIKRGVEGRTAWVRTLDGEMLGNAHPPHVAGCKLLKKGELFVRTVLRECRRDVRLGKKEPRAAFMEGFERVLLAESGFSKEDKSDNDGRLRPLLPRWGSVRHSFYWHRRYAADRSVSPDDANTDQEMVEDPAGVPEALGESFKVESTEEAANSGPAECILDQQSAPEVLPSESSDHPECTVTDEVSIEPPKVDLSAQKTFFVIEASQLMELFKRCQRCGSLMRDVNLAEDGGILMLTWQCTGDCGPSKWMGLPNN</sequence>
<accession>A0A915BQB9</accession>
<reference evidence="3" key="1">
    <citation type="submission" date="2022-11" db="UniProtKB">
        <authorList>
            <consortium name="WormBaseParasite"/>
        </authorList>
    </citation>
    <scope>IDENTIFICATION</scope>
</reference>
<evidence type="ECO:0000259" key="1">
    <source>
        <dbReference type="Pfam" id="PF23674"/>
    </source>
</evidence>
<evidence type="ECO:0000313" key="3">
    <source>
        <dbReference type="WBParaSite" id="PgR049_g026_t01"/>
    </source>
</evidence>
<dbReference type="Pfam" id="PF23674">
    <property type="entry name" value="RYYR-CCHC"/>
    <property type="match status" value="1"/>
</dbReference>
<dbReference type="WBParaSite" id="PgR049_g026_t01">
    <property type="protein sequence ID" value="PgR049_g026_t01"/>
    <property type="gene ID" value="PgR049_g026"/>
</dbReference>
<proteinExistence type="predicted"/>
<name>A0A915BQB9_PARUN</name>
<dbReference type="InterPro" id="IPR057001">
    <property type="entry name" value="RYYR-CCHC"/>
</dbReference>
<organism evidence="2 3">
    <name type="scientific">Parascaris univalens</name>
    <name type="common">Nematode worm</name>
    <dbReference type="NCBI Taxonomy" id="6257"/>
    <lineage>
        <taxon>Eukaryota</taxon>
        <taxon>Metazoa</taxon>
        <taxon>Ecdysozoa</taxon>
        <taxon>Nematoda</taxon>
        <taxon>Chromadorea</taxon>
        <taxon>Rhabditida</taxon>
        <taxon>Spirurina</taxon>
        <taxon>Ascaridomorpha</taxon>
        <taxon>Ascaridoidea</taxon>
        <taxon>Ascarididae</taxon>
        <taxon>Parascaris</taxon>
    </lineage>
</organism>
<evidence type="ECO:0000313" key="2">
    <source>
        <dbReference type="Proteomes" id="UP000887569"/>
    </source>
</evidence>
<keyword evidence="2" id="KW-1185">Reference proteome</keyword>
<dbReference type="Proteomes" id="UP000887569">
    <property type="component" value="Unplaced"/>
</dbReference>